<dbReference type="EMBL" id="AZHX01000430">
    <property type="protein sequence ID" value="ETX07539.1"/>
    <property type="molecule type" value="Genomic_DNA"/>
</dbReference>
<evidence type="ECO:0008006" key="10">
    <source>
        <dbReference type="Google" id="ProtNLM"/>
    </source>
</evidence>
<gene>
    <name evidence="8" type="ORF">ETSY2_10615</name>
</gene>
<keyword evidence="4" id="KW-0378">Hydrolase</keyword>
<dbReference type="GO" id="GO:0016787">
    <property type="term" value="F:hydrolase activity"/>
    <property type="evidence" value="ECO:0007669"/>
    <property type="project" value="UniProtKB-KW"/>
</dbReference>
<dbReference type="Pfam" id="PF03755">
    <property type="entry name" value="YicC-like_N"/>
    <property type="match status" value="1"/>
</dbReference>
<dbReference type="PANTHER" id="PTHR30636">
    <property type="entry name" value="UPF0701 PROTEIN YICC"/>
    <property type="match status" value="1"/>
</dbReference>
<dbReference type="PATRIC" id="fig|1429439.4.peg.1822"/>
<keyword evidence="2" id="KW-0540">Nuclease</keyword>
<dbReference type="InterPro" id="IPR013527">
    <property type="entry name" value="YicC-like_N"/>
</dbReference>
<evidence type="ECO:0000256" key="1">
    <source>
        <dbReference type="ARBA" id="ARBA00001968"/>
    </source>
</evidence>
<dbReference type="InterPro" id="IPR013551">
    <property type="entry name" value="YicC-like_C"/>
</dbReference>
<proteinExistence type="inferred from homology"/>
<reference evidence="8 9" key="1">
    <citation type="journal article" date="2014" name="Nature">
        <title>An environmental bacterial taxon with a large and distinct metabolic repertoire.</title>
        <authorList>
            <person name="Wilson M.C."/>
            <person name="Mori T."/>
            <person name="Ruckert C."/>
            <person name="Uria A.R."/>
            <person name="Helf M.J."/>
            <person name="Takada K."/>
            <person name="Gernert C."/>
            <person name="Steffens U.A."/>
            <person name="Heycke N."/>
            <person name="Schmitt S."/>
            <person name="Rinke C."/>
            <person name="Helfrich E.J."/>
            <person name="Brachmann A.O."/>
            <person name="Gurgui C."/>
            <person name="Wakimoto T."/>
            <person name="Kracht M."/>
            <person name="Crusemann M."/>
            <person name="Hentschel U."/>
            <person name="Abe I."/>
            <person name="Matsunaga S."/>
            <person name="Kalinowski J."/>
            <person name="Takeyama H."/>
            <person name="Piel J."/>
        </authorList>
    </citation>
    <scope>NUCLEOTIDE SEQUENCE [LARGE SCALE GENOMIC DNA]</scope>
    <source>
        <strain evidence="9">TSY2</strain>
    </source>
</reference>
<evidence type="ECO:0000313" key="9">
    <source>
        <dbReference type="Proteomes" id="UP000019140"/>
    </source>
</evidence>
<evidence type="ECO:0000256" key="3">
    <source>
        <dbReference type="ARBA" id="ARBA00022759"/>
    </source>
</evidence>
<dbReference type="NCBIfam" id="TIGR00255">
    <property type="entry name" value="YicC/YloC family endoribonuclease"/>
    <property type="match status" value="1"/>
</dbReference>
<evidence type="ECO:0000256" key="2">
    <source>
        <dbReference type="ARBA" id="ARBA00022722"/>
    </source>
</evidence>
<name>W4MAY1_9BACT</name>
<protein>
    <recommendedName>
        <fullName evidence="10">Stress-induced protein</fullName>
    </recommendedName>
</protein>
<dbReference type="InterPro" id="IPR005229">
    <property type="entry name" value="YicC/YloC-like"/>
</dbReference>
<comment type="caution">
    <text evidence="8">The sequence shown here is derived from an EMBL/GenBank/DDBJ whole genome shotgun (WGS) entry which is preliminary data.</text>
</comment>
<organism evidence="8 9">
    <name type="scientific">Candidatus Entotheonella gemina</name>
    <dbReference type="NCBI Taxonomy" id="1429439"/>
    <lineage>
        <taxon>Bacteria</taxon>
        <taxon>Pseudomonadati</taxon>
        <taxon>Nitrospinota/Tectimicrobiota group</taxon>
        <taxon>Candidatus Tectimicrobiota</taxon>
        <taxon>Candidatus Entotheonellia</taxon>
        <taxon>Candidatus Entotheonellales</taxon>
        <taxon>Candidatus Entotheonellaceae</taxon>
        <taxon>Candidatus Entotheonella</taxon>
    </lineage>
</organism>
<evidence type="ECO:0000256" key="4">
    <source>
        <dbReference type="ARBA" id="ARBA00022801"/>
    </source>
</evidence>
<dbReference type="HOGENOM" id="CLU_076609_1_0_7"/>
<keyword evidence="9" id="KW-1185">Reference proteome</keyword>
<dbReference type="Proteomes" id="UP000019140">
    <property type="component" value="Unassembled WGS sequence"/>
</dbReference>
<comment type="similarity">
    <text evidence="5">Belongs to the YicC/YloC family.</text>
</comment>
<evidence type="ECO:0000259" key="6">
    <source>
        <dbReference type="Pfam" id="PF03755"/>
    </source>
</evidence>
<dbReference type="Pfam" id="PF08340">
    <property type="entry name" value="YicC-like_C"/>
    <property type="match status" value="1"/>
</dbReference>
<feature type="domain" description="Endoribonuclease YicC-like C-terminal" evidence="7">
    <location>
        <begin position="172"/>
        <end position="291"/>
    </location>
</feature>
<feature type="domain" description="Endoribonuclease YicC-like N-terminal" evidence="6">
    <location>
        <begin position="1"/>
        <end position="155"/>
    </location>
</feature>
<keyword evidence="3" id="KW-0255">Endonuclease</keyword>
<evidence type="ECO:0000259" key="7">
    <source>
        <dbReference type="Pfam" id="PF08340"/>
    </source>
</evidence>
<sequence>MQSMTGYGRSEVQDEQLHFTIEMRSVNHRYLDISLRYPRVYMPLESRIKQLMGGYFTRGRIEVTVAQQTLGASEQAVTLDHALAQQYHRALNQLQEALRLPGTVDLNMLLTLREILKIEEVEADLEDVWKLMQTGFERASEALQHMRLQEGAFLAEDLRSRLQLIGRHIETIRQRVPLVVTAYRERLEERIAEIFETHQLDPDRLHQEAILLAERTDVAEELTRLEAHLQAMTALLEAEGAIGRKIEFLLQEINREVNTIASKSSDAEISQVVVEIKSELERMREQIQNVE</sequence>
<evidence type="ECO:0000256" key="5">
    <source>
        <dbReference type="ARBA" id="ARBA00035648"/>
    </source>
</evidence>
<comment type="cofactor">
    <cofactor evidence="1">
        <name>a divalent metal cation</name>
        <dbReference type="ChEBI" id="CHEBI:60240"/>
    </cofactor>
</comment>
<dbReference type="GO" id="GO:0004521">
    <property type="term" value="F:RNA endonuclease activity"/>
    <property type="evidence" value="ECO:0007669"/>
    <property type="project" value="InterPro"/>
</dbReference>
<dbReference type="AlphaFoldDB" id="W4MAY1"/>
<dbReference type="PANTHER" id="PTHR30636:SF3">
    <property type="entry name" value="UPF0701 PROTEIN YICC"/>
    <property type="match status" value="1"/>
</dbReference>
<accession>W4MAY1</accession>
<evidence type="ECO:0000313" key="8">
    <source>
        <dbReference type="EMBL" id="ETX07539.1"/>
    </source>
</evidence>